<comment type="function">
    <text evidence="10">Component of an histone acetyltransferase complex.</text>
</comment>
<feature type="region of interest" description="Disordered" evidence="11">
    <location>
        <begin position="123"/>
        <end position="170"/>
    </location>
</feature>
<feature type="binding site" evidence="8">
    <location>
        <position position="184"/>
    </location>
    <ligand>
        <name>Zn(2+)</name>
        <dbReference type="ChEBI" id="CHEBI:29105"/>
        <label>1</label>
    </ligand>
</feature>
<evidence type="ECO:0000256" key="2">
    <source>
        <dbReference type="ARBA" id="ARBA00010210"/>
    </source>
</evidence>
<sequence length="225" mass="26216">MQNNPSHVLDAPTLLEEYLQSIDNIPAELAHLLHELEEHDREFHQLRSQINQEDLSLRRLVKHSAILDGMPDGIALFDTVQRRYEDAMALADEKIQLAQKPLELIERHLARLNAEMRRMVEMAEKTGTPVPPGAAAGDARRGREHRRARQRGEQPPREPQERARRRRRRRRHEARADEELYCFCRQVSYGEMIACDSETCETEWFHLECVGLTESPKGTWYCPTC</sequence>
<evidence type="ECO:0000256" key="10">
    <source>
        <dbReference type="RuleBase" id="RU361213"/>
    </source>
</evidence>
<dbReference type="PROSITE" id="PS50016">
    <property type="entry name" value="ZF_PHD_2"/>
    <property type="match status" value="1"/>
</dbReference>
<evidence type="ECO:0000256" key="6">
    <source>
        <dbReference type="ARBA" id="ARBA00023242"/>
    </source>
</evidence>
<evidence type="ECO:0000259" key="12">
    <source>
        <dbReference type="PROSITE" id="PS50016"/>
    </source>
</evidence>
<dbReference type="Gene3D" id="3.30.40.10">
    <property type="entry name" value="Zinc/RING finger domain, C3HC4 (zinc finger)"/>
    <property type="match status" value="1"/>
</dbReference>
<keyword evidence="14" id="KW-1185">Reference proteome</keyword>
<feature type="binding site" evidence="8">
    <location>
        <position position="206"/>
    </location>
    <ligand>
        <name>Zn(2+)</name>
        <dbReference type="ChEBI" id="CHEBI:29105"/>
        <label>1</label>
    </ligand>
</feature>
<feature type="site" description="Histone H3K4me3 binding" evidence="7">
    <location>
        <position position="181"/>
    </location>
</feature>
<feature type="site" description="Histone H3K4me3 binding" evidence="7">
    <location>
        <position position="192"/>
    </location>
</feature>
<organism evidence="13 14">
    <name type="scientific">Caulochytrium protostelioides</name>
    <dbReference type="NCBI Taxonomy" id="1555241"/>
    <lineage>
        <taxon>Eukaryota</taxon>
        <taxon>Fungi</taxon>
        <taxon>Fungi incertae sedis</taxon>
        <taxon>Chytridiomycota</taxon>
        <taxon>Chytridiomycota incertae sedis</taxon>
        <taxon>Chytridiomycetes</taxon>
        <taxon>Caulochytriales</taxon>
        <taxon>Caulochytriaceae</taxon>
        <taxon>Caulochytrium</taxon>
    </lineage>
</organism>
<evidence type="ECO:0000256" key="4">
    <source>
        <dbReference type="ARBA" id="ARBA00022771"/>
    </source>
</evidence>
<dbReference type="EMBL" id="ML014259">
    <property type="protein sequence ID" value="RKO99756.1"/>
    <property type="molecule type" value="Genomic_DNA"/>
</dbReference>
<feature type="binding site" evidence="8">
    <location>
        <position position="209"/>
    </location>
    <ligand>
        <name>Zn(2+)</name>
        <dbReference type="ChEBI" id="CHEBI:29105"/>
        <label>1</label>
    </ligand>
</feature>
<evidence type="ECO:0000256" key="3">
    <source>
        <dbReference type="ARBA" id="ARBA00022723"/>
    </source>
</evidence>
<dbReference type="Proteomes" id="UP000274922">
    <property type="component" value="Unassembled WGS sequence"/>
</dbReference>
<dbReference type="InterPro" id="IPR013083">
    <property type="entry name" value="Znf_RING/FYVE/PHD"/>
</dbReference>
<dbReference type="GO" id="GO:0008270">
    <property type="term" value="F:zinc ion binding"/>
    <property type="evidence" value="ECO:0007669"/>
    <property type="project" value="UniProtKB-KW"/>
</dbReference>
<feature type="non-terminal residue" evidence="13">
    <location>
        <position position="225"/>
    </location>
</feature>
<feature type="binding site" evidence="8">
    <location>
        <position position="225"/>
    </location>
    <ligand>
        <name>Zn(2+)</name>
        <dbReference type="ChEBI" id="CHEBI:29105"/>
        <label>2</label>
    </ligand>
</feature>
<keyword evidence="5 8" id="KW-0862">Zinc</keyword>
<dbReference type="PROSITE" id="PS01359">
    <property type="entry name" value="ZF_PHD_1"/>
    <property type="match status" value="1"/>
</dbReference>
<dbReference type="InterPro" id="IPR019786">
    <property type="entry name" value="Zinc_finger_PHD-type_CS"/>
</dbReference>
<evidence type="ECO:0000256" key="7">
    <source>
        <dbReference type="PIRSR" id="PIRSR628651-50"/>
    </source>
</evidence>
<evidence type="ECO:0000256" key="5">
    <source>
        <dbReference type="ARBA" id="ARBA00022833"/>
    </source>
</evidence>
<dbReference type="STRING" id="1555241.A0A4P9X3X8"/>
<dbReference type="InterPro" id="IPR028651">
    <property type="entry name" value="ING_fam"/>
</dbReference>
<dbReference type="SMART" id="SM01408">
    <property type="entry name" value="ING"/>
    <property type="match status" value="1"/>
</dbReference>
<evidence type="ECO:0000256" key="11">
    <source>
        <dbReference type="SAM" id="MobiDB-lite"/>
    </source>
</evidence>
<dbReference type="Pfam" id="PF23011">
    <property type="entry name" value="PHD-1st_NSD"/>
    <property type="match status" value="1"/>
</dbReference>
<evidence type="ECO:0000313" key="14">
    <source>
        <dbReference type="Proteomes" id="UP000274922"/>
    </source>
</evidence>
<keyword evidence="4 9" id="KW-0863">Zinc-finger</keyword>
<gene>
    <name evidence="13" type="ORF">CXG81DRAFT_14080</name>
</gene>
<comment type="similarity">
    <text evidence="2 10">Belongs to the ING family.</text>
</comment>
<dbReference type="SUPFAM" id="SSF57903">
    <property type="entry name" value="FYVE/PHD zinc finger"/>
    <property type="match status" value="1"/>
</dbReference>
<dbReference type="Gene3D" id="6.10.140.1740">
    <property type="match status" value="1"/>
</dbReference>
<comment type="subcellular location">
    <subcellularLocation>
        <location evidence="1 10">Nucleus</location>
    </subcellularLocation>
</comment>
<proteinExistence type="inferred from homology"/>
<evidence type="ECO:0000256" key="9">
    <source>
        <dbReference type="PROSITE-ProRule" id="PRU00146"/>
    </source>
</evidence>
<dbReference type="InterPro" id="IPR011011">
    <property type="entry name" value="Znf_FYVE_PHD"/>
</dbReference>
<dbReference type="SMART" id="SM00249">
    <property type="entry name" value="PHD"/>
    <property type="match status" value="1"/>
</dbReference>
<dbReference type="CDD" id="cd15505">
    <property type="entry name" value="PHD_ING"/>
    <property type="match status" value="1"/>
</dbReference>
<feature type="binding site" evidence="8">
    <location>
        <position position="195"/>
    </location>
    <ligand>
        <name>Zn(2+)</name>
        <dbReference type="ChEBI" id="CHEBI:29105"/>
        <label>2</label>
    </ligand>
</feature>
<comment type="subunit">
    <text evidence="10">Component of an histone acetyltransferase complex. Interacts with H3K4me3 and to a lesser extent with H3K4me2.</text>
</comment>
<feature type="binding site" evidence="8">
    <location>
        <position position="200"/>
    </location>
    <ligand>
        <name>Zn(2+)</name>
        <dbReference type="ChEBI" id="CHEBI:29105"/>
        <label>2</label>
    </ligand>
</feature>
<evidence type="ECO:0000313" key="13">
    <source>
        <dbReference type="EMBL" id="RKO99756.1"/>
    </source>
</evidence>
<dbReference type="CDD" id="cd16858">
    <property type="entry name" value="ING_ING3_Yng2p"/>
    <property type="match status" value="1"/>
</dbReference>
<dbReference type="Pfam" id="PF12998">
    <property type="entry name" value="ING"/>
    <property type="match status" value="1"/>
</dbReference>
<feature type="site" description="Histone H3K4me3 binding" evidence="7">
    <location>
        <position position="204"/>
    </location>
</feature>
<dbReference type="InterPro" id="IPR059153">
    <property type="entry name" value="NSD_PHD-1st"/>
</dbReference>
<dbReference type="AlphaFoldDB" id="A0A4P9X3X8"/>
<feature type="site" description="Histone H3K4me3 binding" evidence="7">
    <location>
        <position position="196"/>
    </location>
</feature>
<feature type="binding site" evidence="8">
    <location>
        <position position="222"/>
    </location>
    <ligand>
        <name>Zn(2+)</name>
        <dbReference type="ChEBI" id="CHEBI:29105"/>
        <label>2</label>
    </ligand>
</feature>
<evidence type="ECO:0000256" key="8">
    <source>
        <dbReference type="PIRSR" id="PIRSR628651-51"/>
    </source>
</evidence>
<keyword evidence="10" id="KW-0156">Chromatin regulator</keyword>
<evidence type="ECO:0000256" key="1">
    <source>
        <dbReference type="ARBA" id="ARBA00004123"/>
    </source>
</evidence>
<dbReference type="GO" id="GO:0005634">
    <property type="term" value="C:nucleus"/>
    <property type="evidence" value="ECO:0007669"/>
    <property type="project" value="UniProtKB-SubCell"/>
</dbReference>
<accession>A0A4P9X3X8</accession>
<dbReference type="GO" id="GO:0006325">
    <property type="term" value="P:chromatin organization"/>
    <property type="evidence" value="ECO:0007669"/>
    <property type="project" value="UniProtKB-KW"/>
</dbReference>
<reference evidence="14" key="1">
    <citation type="journal article" date="2018" name="Nat. Microbiol.">
        <title>Leveraging single-cell genomics to expand the fungal tree of life.</title>
        <authorList>
            <person name="Ahrendt S.R."/>
            <person name="Quandt C.A."/>
            <person name="Ciobanu D."/>
            <person name="Clum A."/>
            <person name="Salamov A."/>
            <person name="Andreopoulos B."/>
            <person name="Cheng J.F."/>
            <person name="Woyke T."/>
            <person name="Pelin A."/>
            <person name="Henrissat B."/>
            <person name="Reynolds N.K."/>
            <person name="Benny G.L."/>
            <person name="Smith M.E."/>
            <person name="James T.Y."/>
            <person name="Grigoriev I.V."/>
        </authorList>
    </citation>
    <scope>NUCLEOTIDE SEQUENCE [LARGE SCALE GENOMIC DNA]</scope>
    <source>
        <strain evidence="14">ATCC 52028</strain>
    </source>
</reference>
<protein>
    <recommendedName>
        <fullName evidence="10">Chromatin modification-related protein</fullName>
    </recommendedName>
</protein>
<dbReference type="InterPro" id="IPR019787">
    <property type="entry name" value="Znf_PHD-finger"/>
</dbReference>
<keyword evidence="6 10" id="KW-0539">Nucleus</keyword>
<keyword evidence="3 8" id="KW-0479">Metal-binding</keyword>
<feature type="binding site" evidence="8">
    <location>
        <position position="182"/>
    </location>
    <ligand>
        <name>Zn(2+)</name>
        <dbReference type="ChEBI" id="CHEBI:29105"/>
        <label>1</label>
    </ligand>
</feature>
<feature type="compositionally biased region" description="Basic and acidic residues" evidence="11">
    <location>
        <begin position="150"/>
        <end position="162"/>
    </location>
</feature>
<comment type="domain">
    <text evidence="10">The PHD-type zinc finger mediates the binding to H3K4me3.</text>
</comment>
<dbReference type="InterPro" id="IPR024610">
    <property type="entry name" value="ING_N_histone-binding"/>
</dbReference>
<name>A0A4P9X3X8_9FUNG</name>
<feature type="domain" description="PHD-type" evidence="12">
    <location>
        <begin position="179"/>
        <end position="225"/>
    </location>
</feature>
<dbReference type="PANTHER" id="PTHR10333">
    <property type="entry name" value="INHIBITOR OF GROWTH PROTEIN"/>
    <property type="match status" value="1"/>
</dbReference>
<dbReference type="InterPro" id="IPR001965">
    <property type="entry name" value="Znf_PHD"/>
</dbReference>
<dbReference type="OrthoDB" id="5411773at2759"/>